<evidence type="ECO:0000313" key="5">
    <source>
        <dbReference type="Proteomes" id="UP000305939"/>
    </source>
</evidence>
<keyword evidence="4" id="KW-0032">Aminotransferase</keyword>
<comment type="cofactor">
    <cofactor evidence="1">
        <name>pyridoxal 5'-phosphate</name>
        <dbReference type="ChEBI" id="CHEBI:597326"/>
    </cofactor>
</comment>
<dbReference type="Gene3D" id="3.40.640.10">
    <property type="entry name" value="Type I PLP-dependent aspartate aminotransferase-like (Major domain)"/>
    <property type="match status" value="1"/>
</dbReference>
<comment type="caution">
    <text evidence="4">The sequence shown here is derived from an EMBL/GenBank/DDBJ whole genome shotgun (WGS) entry which is preliminary data.</text>
</comment>
<evidence type="ECO:0000256" key="2">
    <source>
        <dbReference type="ARBA" id="ARBA00022679"/>
    </source>
</evidence>
<dbReference type="GO" id="GO:0008483">
    <property type="term" value="F:transaminase activity"/>
    <property type="evidence" value="ECO:0007669"/>
    <property type="project" value="UniProtKB-KW"/>
</dbReference>
<keyword evidence="5" id="KW-1185">Reference proteome</keyword>
<dbReference type="InterPro" id="IPR015424">
    <property type="entry name" value="PyrdxlP-dep_Trfase"/>
</dbReference>
<evidence type="ECO:0000256" key="1">
    <source>
        <dbReference type="ARBA" id="ARBA00001933"/>
    </source>
</evidence>
<organism evidence="4 5">
    <name type="scientific">Robertkochia marina</name>
    <dbReference type="NCBI Taxonomy" id="1227945"/>
    <lineage>
        <taxon>Bacteria</taxon>
        <taxon>Pseudomonadati</taxon>
        <taxon>Bacteroidota</taxon>
        <taxon>Flavobacteriia</taxon>
        <taxon>Flavobacteriales</taxon>
        <taxon>Flavobacteriaceae</taxon>
        <taxon>Robertkochia</taxon>
    </lineage>
</organism>
<dbReference type="EMBL" id="SSMC01000002">
    <property type="protein sequence ID" value="THD67711.1"/>
    <property type="molecule type" value="Genomic_DNA"/>
</dbReference>
<evidence type="ECO:0000313" key="4">
    <source>
        <dbReference type="EMBL" id="THD67711.1"/>
    </source>
</evidence>
<dbReference type="OrthoDB" id="846426at2"/>
<dbReference type="RefSeq" id="WP_136335916.1">
    <property type="nucleotide sequence ID" value="NZ_QXMP01000008.1"/>
</dbReference>
<dbReference type="Gene3D" id="3.90.1150.10">
    <property type="entry name" value="Aspartate Aminotransferase, domain 1"/>
    <property type="match status" value="1"/>
</dbReference>
<dbReference type="InterPro" id="IPR004839">
    <property type="entry name" value="Aminotransferase_I/II_large"/>
</dbReference>
<dbReference type="AlphaFoldDB" id="A0A4S3M057"/>
<proteinExistence type="predicted"/>
<dbReference type="Proteomes" id="UP000305939">
    <property type="component" value="Unassembled WGS sequence"/>
</dbReference>
<dbReference type="InterPro" id="IPR015421">
    <property type="entry name" value="PyrdxlP-dep_Trfase_major"/>
</dbReference>
<gene>
    <name evidence="4" type="ORF">E7Z59_08630</name>
</gene>
<keyword evidence="2 4" id="KW-0808">Transferase</keyword>
<protein>
    <submittedName>
        <fullName evidence="4">Aminotransferase class I/II-fold pyridoxal phosphate-dependent enzyme</fullName>
    </submittedName>
</protein>
<evidence type="ECO:0000259" key="3">
    <source>
        <dbReference type="Pfam" id="PF00155"/>
    </source>
</evidence>
<dbReference type="PANTHER" id="PTHR13693">
    <property type="entry name" value="CLASS II AMINOTRANSFERASE/8-AMINO-7-OXONONANOATE SYNTHASE"/>
    <property type="match status" value="1"/>
</dbReference>
<dbReference type="SUPFAM" id="SSF53383">
    <property type="entry name" value="PLP-dependent transferases"/>
    <property type="match status" value="1"/>
</dbReference>
<dbReference type="InterPro" id="IPR050087">
    <property type="entry name" value="AON_synthase_class-II"/>
</dbReference>
<name>A0A4S3M057_9FLAO</name>
<reference evidence="4 5" key="1">
    <citation type="submission" date="2019-04" db="EMBL/GenBank/DDBJ databases">
        <title>Draft genome sequence of Robertkochia marina CC-AMO-30D.</title>
        <authorList>
            <person name="Hameed A."/>
            <person name="Lin S.-Y."/>
            <person name="Shahina M."/>
            <person name="Lai W.-A."/>
            <person name="Young C.-C."/>
        </authorList>
    </citation>
    <scope>NUCLEOTIDE SEQUENCE [LARGE SCALE GENOMIC DNA]</scope>
    <source>
        <strain evidence="4 5">CC-AMO-30D</strain>
    </source>
</reference>
<feature type="domain" description="Aminotransferase class I/classII large" evidence="3">
    <location>
        <begin position="165"/>
        <end position="343"/>
    </location>
</feature>
<dbReference type="Pfam" id="PF00155">
    <property type="entry name" value="Aminotran_1_2"/>
    <property type="match status" value="1"/>
</dbReference>
<dbReference type="InterPro" id="IPR015422">
    <property type="entry name" value="PyrdxlP-dep_Trfase_small"/>
</dbReference>
<accession>A0A4S3M057</accession>
<sequence length="349" mass="38846">MGYEIDHFPGRTLVTDKGEYIYFGGTAYLGLQTHPEFLERYQKNLEVYGTTYAASRHSNVQLNPFERGEQWLAGITGAEKALYVSSGFAACQLVRKYMGMQDYKMFFAPHTHAALRLPGDENVADWFLLRKELVGYLDKHQDVTPVLFVDTVDFAGEKPLQLDLLKTLPLEKISLVADDSHAIGITGQQGGGSYSTLKSLEPKHLVVVGSMGKGFAIGGGFLLGEAKDLLKIEQDPWFGGSGPGTPAGLMTLIESAELLEAQRKQLMANTELFVHACKYLDRFSWSEGYPCFTVSDNDLPGYLENRGMVITNFHYPNANSPLMCRIVISAFHTENDILRLATTLNDYYK</sequence>
<dbReference type="GO" id="GO:0030170">
    <property type="term" value="F:pyridoxal phosphate binding"/>
    <property type="evidence" value="ECO:0007669"/>
    <property type="project" value="InterPro"/>
</dbReference>